<proteinExistence type="predicted"/>
<reference evidence="1" key="1">
    <citation type="submission" date="2020-04" db="EMBL/GenBank/DDBJ databases">
        <title>A chromosome-scale assembly and high-density genetic map of the yellow drum (Nibea albiflora) genome.</title>
        <authorList>
            <person name="Xu D."/>
            <person name="Zhang W."/>
            <person name="Chen R."/>
            <person name="Tan P."/>
            <person name="Wang L."/>
            <person name="Song H."/>
            <person name="Tian L."/>
            <person name="Zhu Q."/>
            <person name="Wang B."/>
        </authorList>
    </citation>
    <scope>NUCLEOTIDE SEQUENCE</scope>
    <source>
        <strain evidence="1">ZJHYS-2018</strain>
    </source>
</reference>
<evidence type="ECO:0000313" key="1">
    <source>
        <dbReference type="EMBL" id="KAG8004452.1"/>
    </source>
</evidence>
<accession>A0ACB7ERG1</accession>
<protein>
    <submittedName>
        <fullName evidence="1">Adhesion G-protein coupled receptor G7</fullName>
    </submittedName>
</protein>
<dbReference type="Proteomes" id="UP000805704">
    <property type="component" value="Chromosome 24"/>
</dbReference>
<gene>
    <name evidence="1" type="primary">ADGRG7.2</name>
    <name evidence="1" type="ORF">GBF38_008680</name>
</gene>
<sequence length="201" mass="22523">MLQSRSMLKTNSIPDSDERVEPDHGSCSAVVALLHFLLLATFMWSSVYTTQLVLLIRTMSRSLPPYWKKLSLAIGWGVPAIVMAITLGATYRVDNPLGYRQEEFTSHTSLKKKFLISFFSLAVLLGLSWTLGYLVLLTTGYTPPDLQHCPSASGFQIFILFTARKPSFRAAVSRSMEYVSTIRIQLKDQTYSLTKNSGSKE</sequence>
<evidence type="ECO:0000313" key="2">
    <source>
        <dbReference type="Proteomes" id="UP000805704"/>
    </source>
</evidence>
<dbReference type="EMBL" id="CM024812">
    <property type="protein sequence ID" value="KAG8004452.1"/>
    <property type="molecule type" value="Genomic_DNA"/>
</dbReference>
<keyword evidence="2" id="KW-1185">Reference proteome</keyword>
<comment type="caution">
    <text evidence="1">The sequence shown here is derived from an EMBL/GenBank/DDBJ whole genome shotgun (WGS) entry which is preliminary data.</text>
</comment>
<keyword evidence="1" id="KW-0675">Receptor</keyword>
<name>A0ACB7ERG1_NIBAL</name>
<organism evidence="1 2">
    <name type="scientific">Nibea albiflora</name>
    <name type="common">Yellow drum</name>
    <name type="synonym">Corvina albiflora</name>
    <dbReference type="NCBI Taxonomy" id="240163"/>
    <lineage>
        <taxon>Eukaryota</taxon>
        <taxon>Metazoa</taxon>
        <taxon>Chordata</taxon>
        <taxon>Craniata</taxon>
        <taxon>Vertebrata</taxon>
        <taxon>Euteleostomi</taxon>
        <taxon>Actinopterygii</taxon>
        <taxon>Neopterygii</taxon>
        <taxon>Teleostei</taxon>
        <taxon>Neoteleostei</taxon>
        <taxon>Acanthomorphata</taxon>
        <taxon>Eupercaria</taxon>
        <taxon>Sciaenidae</taxon>
        <taxon>Nibea</taxon>
    </lineage>
</organism>